<keyword evidence="5" id="KW-1185">Reference proteome</keyword>
<gene>
    <name evidence="3" type="ORF">SS50377_12241</name>
    <name evidence="4" type="ORF">SS50377_28145</name>
</gene>
<dbReference type="VEuPathDB" id="GiardiaDB:SS50377_28145"/>
<dbReference type="InterPro" id="IPR001353">
    <property type="entry name" value="Proteasome_sua/b"/>
</dbReference>
<evidence type="ECO:0000313" key="5">
    <source>
        <dbReference type="Proteomes" id="UP000018208"/>
    </source>
</evidence>
<dbReference type="Gene3D" id="3.60.20.10">
    <property type="entry name" value="Glutamine Phosphoribosylpyrophosphate, subunit 1, domain 1"/>
    <property type="match status" value="1"/>
</dbReference>
<dbReference type="EMBL" id="KI546036">
    <property type="protein sequence ID" value="EST47686.1"/>
    <property type="molecule type" value="Genomic_DNA"/>
</dbReference>
<dbReference type="Pfam" id="PF10584">
    <property type="entry name" value="Proteasome_A_N"/>
    <property type="match status" value="1"/>
</dbReference>
<dbReference type="AlphaFoldDB" id="V6LVH7"/>
<dbReference type="InterPro" id="IPR050115">
    <property type="entry name" value="Proteasome_alpha"/>
</dbReference>
<evidence type="ECO:0000313" key="4">
    <source>
        <dbReference type="EMBL" id="KAH0570170.1"/>
    </source>
</evidence>
<reference evidence="3 4" key="1">
    <citation type="journal article" date="2014" name="PLoS Genet.">
        <title>The Genome of Spironucleus salmonicida Highlights a Fish Pathogen Adapted to Fluctuating Environments.</title>
        <authorList>
            <person name="Xu F."/>
            <person name="Jerlstrom-Hultqvist J."/>
            <person name="Einarsson E."/>
            <person name="Astvaldsson A."/>
            <person name="Svard S.G."/>
            <person name="Andersson J.O."/>
        </authorList>
    </citation>
    <scope>NUCLEOTIDE SEQUENCE</scope>
    <source>
        <strain evidence="4">ATCC 50377</strain>
    </source>
</reference>
<name>V6LVH7_9EUKA</name>
<dbReference type="InterPro" id="IPR029055">
    <property type="entry name" value="Ntn_hydrolases_N"/>
</dbReference>
<sequence>MEELGYSFSLTTFSPTGQLWQIQHAIAATNRGRLSVSVQTPQGSVLLVQRKTDEASEKLIDQSSLRLISKISSKIAIACSGLSGDTRSVVSAARLSAIEFSATYGTEPTAFEVVNKLSKIFQEKTRAGGVRPYGVCCVVADFNQCFQINPSGSFYEVKAWANGNESEAARQILEKRGDSETLGDGIVLCLSVAKEVCQVELNKGDFQVCVVDKEGFRMITQEEIDGYWAGVE</sequence>
<dbReference type="SUPFAM" id="SSF56235">
    <property type="entry name" value="N-terminal nucleophile aminohydrolases (Ntn hydrolases)"/>
    <property type="match status" value="1"/>
</dbReference>
<evidence type="ECO:0000256" key="1">
    <source>
        <dbReference type="ARBA" id="ARBA00022942"/>
    </source>
</evidence>
<protein>
    <submittedName>
        <fullName evidence="4">20S proteasome alpha subunit 2</fullName>
    </submittedName>
    <submittedName>
        <fullName evidence="3">Proteasome subunit alpha type</fullName>
    </submittedName>
</protein>
<dbReference type="EMBL" id="AUWU02000008">
    <property type="protein sequence ID" value="KAH0570170.1"/>
    <property type="molecule type" value="Genomic_DNA"/>
</dbReference>
<dbReference type="GO" id="GO:0019773">
    <property type="term" value="C:proteasome core complex, alpha-subunit complex"/>
    <property type="evidence" value="ECO:0007669"/>
    <property type="project" value="InterPro"/>
</dbReference>
<dbReference type="Pfam" id="PF00227">
    <property type="entry name" value="Proteasome"/>
    <property type="match status" value="1"/>
</dbReference>
<dbReference type="OrthoDB" id="431557at2759"/>
<evidence type="ECO:0000313" key="3">
    <source>
        <dbReference type="EMBL" id="EST47686.1"/>
    </source>
</evidence>
<dbReference type="GO" id="GO:0006511">
    <property type="term" value="P:ubiquitin-dependent protein catabolic process"/>
    <property type="evidence" value="ECO:0007669"/>
    <property type="project" value="InterPro"/>
</dbReference>
<feature type="domain" description="Proteasome alpha-type subunits" evidence="2">
    <location>
        <begin position="6"/>
        <end position="28"/>
    </location>
</feature>
<reference evidence="4" key="2">
    <citation type="submission" date="2020-12" db="EMBL/GenBank/DDBJ databases">
        <title>New Spironucleus salmonicida genome in near-complete chromosomes.</title>
        <authorList>
            <person name="Xu F."/>
            <person name="Kurt Z."/>
            <person name="Jimenez-Gonzalez A."/>
            <person name="Astvaldsson A."/>
            <person name="Andersson J.O."/>
            <person name="Svard S.G."/>
        </authorList>
    </citation>
    <scope>NUCLEOTIDE SEQUENCE</scope>
    <source>
        <strain evidence="4">ATCC 50377</strain>
    </source>
</reference>
<dbReference type="Proteomes" id="UP000018208">
    <property type="component" value="Unassembled WGS sequence"/>
</dbReference>
<organism evidence="3">
    <name type="scientific">Spironucleus salmonicida</name>
    <dbReference type="NCBI Taxonomy" id="348837"/>
    <lineage>
        <taxon>Eukaryota</taxon>
        <taxon>Metamonada</taxon>
        <taxon>Diplomonadida</taxon>
        <taxon>Hexamitidae</taxon>
        <taxon>Hexamitinae</taxon>
        <taxon>Spironucleus</taxon>
    </lineage>
</organism>
<dbReference type="InterPro" id="IPR000426">
    <property type="entry name" value="Proteasome_asu_N"/>
</dbReference>
<dbReference type="PANTHER" id="PTHR11599">
    <property type="entry name" value="PROTEASOME SUBUNIT ALPHA/BETA"/>
    <property type="match status" value="1"/>
</dbReference>
<evidence type="ECO:0000259" key="2">
    <source>
        <dbReference type="SMART" id="SM00948"/>
    </source>
</evidence>
<keyword evidence="1 3" id="KW-0647">Proteasome</keyword>
<accession>V6LVH7</accession>
<proteinExistence type="predicted"/>
<dbReference type="SMART" id="SM00948">
    <property type="entry name" value="Proteasome_A_N"/>
    <property type="match status" value="1"/>
</dbReference>